<organism evidence="3 4">
    <name type="scientific">Cirrhinus mrigala</name>
    <name type="common">Mrigala</name>
    <dbReference type="NCBI Taxonomy" id="683832"/>
    <lineage>
        <taxon>Eukaryota</taxon>
        <taxon>Metazoa</taxon>
        <taxon>Chordata</taxon>
        <taxon>Craniata</taxon>
        <taxon>Vertebrata</taxon>
        <taxon>Euteleostomi</taxon>
        <taxon>Actinopterygii</taxon>
        <taxon>Neopterygii</taxon>
        <taxon>Teleostei</taxon>
        <taxon>Ostariophysi</taxon>
        <taxon>Cypriniformes</taxon>
        <taxon>Cyprinidae</taxon>
        <taxon>Labeoninae</taxon>
        <taxon>Labeonini</taxon>
        <taxon>Cirrhinus</taxon>
    </lineage>
</organism>
<protein>
    <recommendedName>
        <fullName evidence="2">Chromo domain-containing protein</fullName>
    </recommendedName>
</protein>
<dbReference type="SUPFAM" id="SSF54160">
    <property type="entry name" value="Chromo domain-like"/>
    <property type="match status" value="1"/>
</dbReference>
<reference evidence="3 4" key="1">
    <citation type="submission" date="2024-05" db="EMBL/GenBank/DDBJ databases">
        <title>Genome sequencing and assembly of Indian major carp, Cirrhinus mrigala (Hamilton, 1822).</title>
        <authorList>
            <person name="Mohindra V."/>
            <person name="Chowdhury L.M."/>
            <person name="Lal K."/>
            <person name="Jena J.K."/>
        </authorList>
    </citation>
    <scope>NUCLEOTIDE SEQUENCE [LARGE SCALE GENOMIC DNA]</scope>
    <source>
        <strain evidence="3">CM1030</strain>
        <tissue evidence="3">Blood</tissue>
    </source>
</reference>
<feature type="domain" description="Chromo" evidence="2">
    <location>
        <begin position="1"/>
        <end position="32"/>
    </location>
</feature>
<dbReference type="Gene3D" id="2.40.50.40">
    <property type="match status" value="1"/>
</dbReference>
<dbReference type="EMBL" id="JAMKFB020000280">
    <property type="protein sequence ID" value="KAL0150704.1"/>
    <property type="molecule type" value="Genomic_DNA"/>
</dbReference>
<feature type="non-terminal residue" evidence="3">
    <location>
        <position position="1"/>
    </location>
</feature>
<dbReference type="AlphaFoldDB" id="A0ABD0MKP3"/>
<dbReference type="InterPro" id="IPR000953">
    <property type="entry name" value="Chromo/chromo_shadow_dom"/>
</dbReference>
<evidence type="ECO:0000313" key="4">
    <source>
        <dbReference type="Proteomes" id="UP001529510"/>
    </source>
</evidence>
<accession>A0ABD0MKP3</accession>
<comment type="caution">
    <text evidence="3">The sequence shown here is derived from an EMBL/GenBank/DDBJ whole genome shotgun (WGS) entry which is preliminary data.</text>
</comment>
<sequence length="59" mass="6586">VKKLLAVRPQGRGFQYLVDWEGYSLEERCWIPGHSGPLAHRGRPSLLPVFCPGGSPRGR</sequence>
<proteinExistence type="predicted"/>
<evidence type="ECO:0000313" key="3">
    <source>
        <dbReference type="EMBL" id="KAL0150704.1"/>
    </source>
</evidence>
<name>A0ABD0MKP3_CIRMR</name>
<feature type="non-terminal residue" evidence="3">
    <location>
        <position position="59"/>
    </location>
</feature>
<comment type="subcellular location">
    <subcellularLocation>
        <location evidence="1">Nucleus</location>
    </subcellularLocation>
</comment>
<dbReference type="InterPro" id="IPR016197">
    <property type="entry name" value="Chromo-like_dom_sf"/>
</dbReference>
<keyword evidence="4" id="KW-1185">Reference proteome</keyword>
<dbReference type="PROSITE" id="PS50013">
    <property type="entry name" value="CHROMO_2"/>
    <property type="match status" value="1"/>
</dbReference>
<evidence type="ECO:0000256" key="1">
    <source>
        <dbReference type="ARBA" id="ARBA00004123"/>
    </source>
</evidence>
<dbReference type="Proteomes" id="UP001529510">
    <property type="component" value="Unassembled WGS sequence"/>
</dbReference>
<evidence type="ECO:0000259" key="2">
    <source>
        <dbReference type="PROSITE" id="PS50013"/>
    </source>
</evidence>
<gene>
    <name evidence="3" type="ORF">M9458_054008</name>
</gene>
<dbReference type="GO" id="GO:0005634">
    <property type="term" value="C:nucleus"/>
    <property type="evidence" value="ECO:0007669"/>
    <property type="project" value="UniProtKB-SubCell"/>
</dbReference>